<organism evidence="2 3">
    <name type="scientific">Ciona savignyi</name>
    <name type="common">Pacific transparent sea squirt</name>
    <dbReference type="NCBI Taxonomy" id="51511"/>
    <lineage>
        <taxon>Eukaryota</taxon>
        <taxon>Metazoa</taxon>
        <taxon>Chordata</taxon>
        <taxon>Tunicata</taxon>
        <taxon>Ascidiacea</taxon>
        <taxon>Phlebobranchia</taxon>
        <taxon>Cionidae</taxon>
        <taxon>Ciona</taxon>
    </lineage>
</organism>
<reference evidence="2" key="2">
    <citation type="submission" date="2025-08" db="UniProtKB">
        <authorList>
            <consortium name="Ensembl"/>
        </authorList>
    </citation>
    <scope>IDENTIFICATION</scope>
</reference>
<sequence length="146" mass="16492">MEETQSLQFDNDPTAKELQIGSMKIAKPQFKALLIFTKEDAQLQILEKCLGKLGFEYDVKSYDAALDTFLKKQPHLVIIDCRHTFAFDAETICSSLRNTHAGSSTTIVALVHRRNQISQASNTTDLLNAGFNRFIHETTKLDEIED</sequence>
<name>H2ZJ63_CIOSA</name>
<feature type="domain" description="PDE8-like REC N-terminal" evidence="1">
    <location>
        <begin position="25"/>
        <end position="141"/>
    </location>
</feature>
<dbReference type="eggNOG" id="KOG1229">
    <property type="taxonomic scope" value="Eukaryota"/>
</dbReference>
<keyword evidence="3" id="KW-1185">Reference proteome</keyword>
<evidence type="ECO:0000313" key="2">
    <source>
        <dbReference type="Ensembl" id="ENSCSAVP00000017629.1"/>
    </source>
</evidence>
<dbReference type="Proteomes" id="UP000007875">
    <property type="component" value="Unassembled WGS sequence"/>
</dbReference>
<dbReference type="InterPro" id="IPR057304">
    <property type="entry name" value="PDE8-like_REC_N"/>
</dbReference>
<dbReference type="Ensembl" id="ENSCSAVT00000017821.1">
    <property type="protein sequence ID" value="ENSCSAVP00000017629.1"/>
    <property type="gene ID" value="ENSCSAVG00000010377.1"/>
</dbReference>
<evidence type="ECO:0000313" key="3">
    <source>
        <dbReference type="Proteomes" id="UP000007875"/>
    </source>
</evidence>
<dbReference type="InterPro" id="IPR011006">
    <property type="entry name" value="CheY-like_superfamily"/>
</dbReference>
<reference evidence="2" key="3">
    <citation type="submission" date="2025-09" db="UniProtKB">
        <authorList>
            <consortium name="Ensembl"/>
        </authorList>
    </citation>
    <scope>IDENTIFICATION</scope>
</reference>
<proteinExistence type="predicted"/>
<dbReference type="Gene3D" id="3.40.50.2300">
    <property type="match status" value="1"/>
</dbReference>
<accession>H2ZJ63</accession>
<protein>
    <recommendedName>
        <fullName evidence="1">PDE8-like REC N-terminal domain-containing protein</fullName>
    </recommendedName>
</protein>
<dbReference type="InParanoid" id="H2ZJ63"/>
<dbReference type="HOGENOM" id="CLU_1781632_0_0_1"/>
<reference evidence="3" key="1">
    <citation type="submission" date="2003-08" db="EMBL/GenBank/DDBJ databases">
        <authorList>
            <person name="Birren B."/>
            <person name="Nusbaum C."/>
            <person name="Abebe A."/>
            <person name="Abouelleil A."/>
            <person name="Adekoya E."/>
            <person name="Ait-zahra M."/>
            <person name="Allen N."/>
            <person name="Allen T."/>
            <person name="An P."/>
            <person name="Anderson M."/>
            <person name="Anderson S."/>
            <person name="Arachchi H."/>
            <person name="Armbruster J."/>
            <person name="Bachantsang P."/>
            <person name="Baldwin J."/>
            <person name="Barry A."/>
            <person name="Bayul T."/>
            <person name="Blitshsteyn B."/>
            <person name="Bloom T."/>
            <person name="Blye J."/>
            <person name="Boguslavskiy L."/>
            <person name="Borowsky M."/>
            <person name="Boukhgalter B."/>
            <person name="Brunache A."/>
            <person name="Butler J."/>
            <person name="Calixte N."/>
            <person name="Calvo S."/>
            <person name="Camarata J."/>
            <person name="Campo K."/>
            <person name="Chang J."/>
            <person name="Cheshatsang Y."/>
            <person name="Citroen M."/>
            <person name="Collymore A."/>
            <person name="Considine T."/>
            <person name="Cook A."/>
            <person name="Cooke P."/>
            <person name="Corum B."/>
            <person name="Cuomo C."/>
            <person name="David R."/>
            <person name="Dawoe T."/>
            <person name="Degray S."/>
            <person name="Dodge S."/>
            <person name="Dooley K."/>
            <person name="Dorje P."/>
            <person name="Dorjee K."/>
            <person name="Dorris L."/>
            <person name="Duffey N."/>
            <person name="Dupes A."/>
            <person name="Elkins T."/>
            <person name="Engels R."/>
            <person name="Erickson J."/>
            <person name="Farina A."/>
            <person name="Faro S."/>
            <person name="Ferreira P."/>
            <person name="Fischer H."/>
            <person name="Fitzgerald M."/>
            <person name="Foley K."/>
            <person name="Gage D."/>
            <person name="Galagan J."/>
            <person name="Gearin G."/>
            <person name="Gnerre S."/>
            <person name="Gnirke A."/>
            <person name="Goyette A."/>
            <person name="Graham J."/>
            <person name="Grandbois E."/>
            <person name="Gyaltsen K."/>
            <person name="Hafez N."/>
            <person name="Hagopian D."/>
            <person name="Hagos B."/>
            <person name="Hall J."/>
            <person name="Hatcher B."/>
            <person name="Heller A."/>
            <person name="Higgins H."/>
            <person name="Honan T."/>
            <person name="Horn A."/>
            <person name="Houde N."/>
            <person name="Hughes L."/>
            <person name="Hulme W."/>
            <person name="Husby E."/>
            <person name="Iliev I."/>
            <person name="Jaffe D."/>
            <person name="Jones C."/>
            <person name="Kamal M."/>
            <person name="Kamat A."/>
            <person name="Kamvysselis M."/>
            <person name="Karlsson E."/>
            <person name="Kells C."/>
            <person name="Kieu A."/>
            <person name="Kisner P."/>
            <person name="Kodira C."/>
            <person name="Kulbokas E."/>
            <person name="Labutti K."/>
            <person name="Lama D."/>
            <person name="Landers T."/>
            <person name="Leger J."/>
            <person name="Levine S."/>
            <person name="Lewis D."/>
            <person name="Lewis T."/>
            <person name="Lindblad-toh K."/>
            <person name="Liu X."/>
            <person name="Lokyitsang T."/>
            <person name="Lokyitsang Y."/>
            <person name="Lucien O."/>
            <person name="Lui A."/>
            <person name="Ma L.J."/>
            <person name="Mabbitt R."/>
            <person name="Macdonald J."/>
            <person name="Maclean C."/>
            <person name="Major J."/>
            <person name="Manning J."/>
            <person name="Marabella R."/>
            <person name="Maru K."/>
            <person name="Matthews C."/>
            <person name="Mauceli E."/>
            <person name="Mccarthy M."/>
            <person name="Mcdonough S."/>
            <person name="Mcghee T."/>
            <person name="Meldrim J."/>
            <person name="Meneus L."/>
            <person name="Mesirov J."/>
            <person name="Mihalev A."/>
            <person name="Mihova T."/>
            <person name="Mikkelsen T."/>
            <person name="Mlenga V."/>
            <person name="Moru K."/>
            <person name="Mozes J."/>
            <person name="Mulrain L."/>
            <person name="Munson G."/>
            <person name="Naylor J."/>
            <person name="Newes C."/>
            <person name="Nguyen C."/>
            <person name="Nguyen N."/>
            <person name="Nguyen T."/>
            <person name="Nicol R."/>
            <person name="Nielsen C."/>
            <person name="Nizzari M."/>
            <person name="Norbu C."/>
            <person name="Norbu N."/>
            <person name="O'donnell P."/>
            <person name="Okoawo O."/>
            <person name="O'leary S."/>
            <person name="Omotosho B."/>
            <person name="O'neill K."/>
            <person name="Osman S."/>
            <person name="Parker S."/>
            <person name="Perrin D."/>
            <person name="Phunkhang P."/>
            <person name="Piqani B."/>
            <person name="Purcell S."/>
            <person name="Rachupka T."/>
            <person name="Ramasamy U."/>
            <person name="Rameau R."/>
            <person name="Ray V."/>
            <person name="Raymond C."/>
            <person name="Retta R."/>
            <person name="Richardson S."/>
            <person name="Rise C."/>
            <person name="Rodriguez J."/>
            <person name="Rogers J."/>
            <person name="Rogov P."/>
            <person name="Rutman M."/>
            <person name="Schupbach R."/>
            <person name="Seaman C."/>
            <person name="Settipalli S."/>
            <person name="Sharpe T."/>
            <person name="Sheridan J."/>
            <person name="Sherpa N."/>
            <person name="Shi J."/>
            <person name="Smirnov S."/>
            <person name="Smith C."/>
            <person name="Sougnez C."/>
            <person name="Spencer B."/>
            <person name="Stalker J."/>
            <person name="Stange-thomann N."/>
            <person name="Stavropoulos S."/>
            <person name="Stetson K."/>
            <person name="Stone C."/>
            <person name="Stone S."/>
            <person name="Stubbs M."/>
            <person name="Talamas J."/>
            <person name="Tchuinga P."/>
            <person name="Tenzing P."/>
            <person name="Tesfaye S."/>
            <person name="Theodore J."/>
            <person name="Thoulutsang Y."/>
            <person name="Topham K."/>
            <person name="Towey S."/>
            <person name="Tsamla T."/>
            <person name="Tsomo N."/>
            <person name="Vallee D."/>
            <person name="Vassiliev H."/>
            <person name="Venkataraman V."/>
            <person name="Vinson J."/>
            <person name="Vo A."/>
            <person name="Wade C."/>
            <person name="Wang S."/>
            <person name="Wangchuk T."/>
            <person name="Wangdi T."/>
            <person name="Whittaker C."/>
            <person name="Wilkinson J."/>
            <person name="Wu Y."/>
            <person name="Wyman D."/>
            <person name="Yadav S."/>
            <person name="Yang S."/>
            <person name="Yang X."/>
            <person name="Yeager S."/>
            <person name="Yee E."/>
            <person name="Young G."/>
            <person name="Zainoun J."/>
            <person name="Zembeck L."/>
            <person name="Zimmer A."/>
            <person name="Zody M."/>
            <person name="Lander E."/>
        </authorList>
    </citation>
    <scope>NUCLEOTIDE SEQUENCE [LARGE SCALE GENOMIC DNA]</scope>
</reference>
<dbReference type="STRING" id="51511.ENSCSAVP00000017629"/>
<evidence type="ECO:0000259" key="1">
    <source>
        <dbReference type="Pfam" id="PF23198"/>
    </source>
</evidence>
<dbReference type="Pfam" id="PF23198">
    <property type="entry name" value="PDE8A_N"/>
    <property type="match status" value="1"/>
</dbReference>
<dbReference type="SUPFAM" id="SSF52172">
    <property type="entry name" value="CheY-like"/>
    <property type="match status" value="1"/>
</dbReference>
<dbReference type="GeneTree" id="ENSGT00940000168652"/>
<dbReference type="AlphaFoldDB" id="H2ZJ63"/>